<keyword evidence="3" id="KW-0813">Transport</keyword>
<dbReference type="FunFam" id="3.40.50.300:FF:000298">
    <property type="entry name" value="ATP-binding cassette sub-family A member 12"/>
    <property type="match status" value="1"/>
</dbReference>
<comment type="subcellular location">
    <subcellularLocation>
        <location evidence="1">Membrane</location>
        <topology evidence="1">Multi-pass membrane protein</topology>
    </subcellularLocation>
</comment>
<evidence type="ECO:0000256" key="9">
    <source>
        <dbReference type="ARBA" id="ARBA00023136"/>
    </source>
</evidence>
<dbReference type="Pfam" id="PF00005">
    <property type="entry name" value="ABC_tran"/>
    <property type="match status" value="2"/>
</dbReference>
<sequence length="1982" mass="217624">MKMESERRSWPVLRALVVKNWTVKRRHPFATWSEVLNPLLCILLFVALKKFETDLDVPAGWATSDVNASAPGYGSTWNLYAATDFNSALNEGLSSIPRFYFSETTMAGLLLSLSLQALMEGHKLDELGEDALMDCALKFLLFGYTGAERTAYHVPNACQGRVVPYKIAITPDTPYTREYFAAALETWYPRVALAPVVKGISLLTIPSFKDSHVFFDNETALEEYVSSREYGLDLQHPKIYAAITFEEFPENTAAFGALEAHSIAYSLRFNSTGSLAAVPKTKKPRPNTITKFAPADDNMAYATRGFMTLQTVVARFLNCMPTWDAQSETTNGTCQVPQAVMPADADNDRRLLKQVENDIIIGTAFALLNSLKDLITSLVSVSLPNASVDTIPPLGREALLVPLRMAPQPFHGAAVYGSPTQAFRYAPFFEKVALVFPIGFVLSYLYLVSRVIVSFLMEKETRSRELMRILGARDSELFGGWVLAYLPILLLGAVLQTFGAHGLLFPNSDTKLLFVFFFTFATSSFSYGFMISSLFSRARAGSLAGMGLFFMMFFISYSFNDDTSEVGRTCAALLPPISLSQGIGVIAKLESYGIGVTGDNADDEVSNFRFGNAVWMQILDTVLYVLLGKYFEKVVPQEFGVAEKWYFFLTKAYWCPQASQLVSAEAQTNEELDVENDTVEPIRQDLKQQENSGRAVVIAGLRKEFSVPGGKKIAVHGLDLKLYEGQITCLLGHNGAGKTTVMSMLTGMTRPSSGNAWVRGYSVVKDMRKIRQSLGYCPQHSVLYPDLTVKEHLIFYGRLKGFTHASELTAEVIKKINEVGLVDKINVQSHALSGGMQRKLSLAIAFLGNSTVVFLDEPTAGMDPYSRRSTWELIQRNRASRVVILTTHFMDEADILGDRIAIMAEGRLQCVGSSLFLKNRFGVGYRLSFVRQSDAKDSRSATLLVHQHAPQANVASDVGTELTFQLPFEASPGFPALFRELESRQAELGILSFAISVTTLEEIFLKVAERGSTEIPGFHDEKVTTTEPDRSESAPTQASSLRAINTFTNQMNALLRKRLQYGKRDFNMLFFSTVLPVAAIFVGLSALKFSSVLVNDPKLELSSTVQYPLGQQTPVPFSCPGNFDVGSGAGTGWCSELVDPSYFPDGTAYELAIDTTVYDGVATPTVFGVSYDSPSIEPNDTSGYNLRFAELVFERGYGYTSGADYSAPPTQSPVKGQFGGFLLYASETTNTLSYNVMANGSSAHAAPTYKQMIDTAINRFLLTKTGQANPNVTVRVSSHPLPLSFKTRSIFSSYLSFPAVVFIVIAFTFIPASMMPYIVKEKHLEQNAKYQQLLSGMSFFAYWLANFVFDVAVYLVPMTAAILLLGSYGVTASLGGAESCDSCTQDVPAATVMLFVLFGAAIAPATYLLSHVMEKPTECLLYTVMINFFLGLLLLLLSFTMNSLESTRAANAVLVYIWRCSPLFAFGNGLLNILLADLLATYGLTSQTRSAFDADIAGTDIWYLLVECPVFILLTIGIDVVQAGTPLGGKVVDADQADEDVVSEAQRVHESYHSLNASSEVVQVFELEKVYPNGKRAVKMLSFGLQQGECFGFLGVNGAGKTTTMKVLTGDLLPTSGTATLNGFDIRKERRQARESIGYCPQFDALIDLLTVREHLELFGRFKGYHRERLEKEVDRLMNKLKIQAFANKLAGSLSGGNKRKLSLAIAMIGEPSVLVLDEPSTGVDPFSRRLLWDVILEASVQSRRSTVMLTTHSMEECEALCSKAGIMVDGRLRCFGSIPHLKTRFGDGFMLECKLEGPPSYAISDLTHLVCDHLQNAGAEETGAQITAAQLAGACAVLGNAKRADVAAPALFTQLGQGNASIDVASFASWWLLEDCVQHLDEFLRARFSGVTLLERQADFCRYKVSGMKAEEEEDDAAPQVATALSRMFELVEDAKNRLGIKEYSLSQTSLEQIFNSFARRRGADSRNSGNDGADSTQVSE</sequence>
<dbReference type="EMBL" id="JH159155">
    <property type="protein sequence ID" value="EGZ16084.1"/>
    <property type="molecule type" value="Genomic_DNA"/>
</dbReference>
<reference evidence="13 14" key="1">
    <citation type="journal article" date="2006" name="Science">
        <title>Phytophthora genome sequences uncover evolutionary origins and mechanisms of pathogenesis.</title>
        <authorList>
            <person name="Tyler B.M."/>
            <person name="Tripathy S."/>
            <person name="Zhang X."/>
            <person name="Dehal P."/>
            <person name="Jiang R.H."/>
            <person name="Aerts A."/>
            <person name="Arredondo F.D."/>
            <person name="Baxter L."/>
            <person name="Bensasson D."/>
            <person name="Beynon J.L."/>
            <person name="Chapman J."/>
            <person name="Damasceno C.M."/>
            <person name="Dorrance A.E."/>
            <person name="Dou D."/>
            <person name="Dickerman A.W."/>
            <person name="Dubchak I.L."/>
            <person name="Garbelotto M."/>
            <person name="Gijzen M."/>
            <person name="Gordon S.G."/>
            <person name="Govers F."/>
            <person name="Grunwald N.J."/>
            <person name="Huang W."/>
            <person name="Ivors K.L."/>
            <person name="Jones R.W."/>
            <person name="Kamoun S."/>
            <person name="Krampis K."/>
            <person name="Lamour K.H."/>
            <person name="Lee M.K."/>
            <person name="McDonald W.H."/>
            <person name="Medina M."/>
            <person name="Meijer H.J."/>
            <person name="Nordberg E.K."/>
            <person name="Maclean D.J."/>
            <person name="Ospina-Giraldo M.D."/>
            <person name="Morris P.F."/>
            <person name="Phuntumart V."/>
            <person name="Putnam N.H."/>
            <person name="Rash S."/>
            <person name="Rose J.K."/>
            <person name="Sakihama Y."/>
            <person name="Salamov A.A."/>
            <person name="Savidor A."/>
            <person name="Scheuring C.F."/>
            <person name="Smith B.M."/>
            <person name="Sobral B.W."/>
            <person name="Terry A."/>
            <person name="Torto-Alalibo T.A."/>
            <person name="Win J."/>
            <person name="Xu Z."/>
            <person name="Zhang H."/>
            <person name="Grigoriev I.V."/>
            <person name="Rokhsar D.S."/>
            <person name="Boore J.L."/>
        </authorList>
    </citation>
    <scope>NUCLEOTIDE SEQUENCE [LARGE SCALE GENOMIC DNA]</scope>
    <source>
        <strain evidence="13 14">P6497</strain>
    </source>
</reference>
<dbReference type="InterPro" id="IPR013525">
    <property type="entry name" value="ABC2_TM"/>
</dbReference>
<dbReference type="GO" id="GO:0140359">
    <property type="term" value="F:ABC-type transporter activity"/>
    <property type="evidence" value="ECO:0007669"/>
    <property type="project" value="InterPro"/>
</dbReference>
<keyword evidence="9 11" id="KW-0472">Membrane</keyword>
<feature type="transmembrane region" description="Helical" evidence="11">
    <location>
        <begin position="434"/>
        <end position="457"/>
    </location>
</feature>
<dbReference type="Pfam" id="PF12698">
    <property type="entry name" value="ABC2_membrane_3"/>
    <property type="match status" value="2"/>
</dbReference>
<dbReference type="SMART" id="SM00382">
    <property type="entry name" value="AAA"/>
    <property type="match status" value="2"/>
</dbReference>
<keyword evidence="5" id="KW-0677">Repeat</keyword>
<keyword evidence="4 11" id="KW-0812">Transmembrane</keyword>
<evidence type="ECO:0000259" key="12">
    <source>
        <dbReference type="PROSITE" id="PS50893"/>
    </source>
</evidence>
<dbReference type="InterPro" id="IPR026082">
    <property type="entry name" value="ABCA"/>
</dbReference>
<dbReference type="InterPro" id="IPR017871">
    <property type="entry name" value="ABC_transporter-like_CS"/>
</dbReference>
<evidence type="ECO:0000256" key="10">
    <source>
        <dbReference type="SAM" id="MobiDB-lite"/>
    </source>
</evidence>
<feature type="compositionally biased region" description="Basic and acidic residues" evidence="10">
    <location>
        <begin position="1018"/>
        <end position="1032"/>
    </location>
</feature>
<dbReference type="InterPro" id="IPR003439">
    <property type="entry name" value="ABC_transporter-like_ATP-bd"/>
</dbReference>
<organism evidence="13 14">
    <name type="scientific">Phytophthora sojae (strain P6497)</name>
    <name type="common">Soybean stem and root rot agent</name>
    <name type="synonym">Phytophthora megasperma f. sp. glycines</name>
    <dbReference type="NCBI Taxonomy" id="1094619"/>
    <lineage>
        <taxon>Eukaryota</taxon>
        <taxon>Sar</taxon>
        <taxon>Stramenopiles</taxon>
        <taxon>Oomycota</taxon>
        <taxon>Peronosporomycetes</taxon>
        <taxon>Peronosporales</taxon>
        <taxon>Peronosporaceae</taxon>
        <taxon>Phytophthora</taxon>
    </lineage>
</organism>
<feature type="transmembrane region" description="Helical" evidence="11">
    <location>
        <begin position="1456"/>
        <end position="1480"/>
    </location>
</feature>
<feature type="region of interest" description="Disordered" evidence="10">
    <location>
        <begin position="1018"/>
        <end position="1038"/>
    </location>
</feature>
<feature type="domain" description="ABC transporter" evidence="12">
    <location>
        <begin position="696"/>
        <end position="930"/>
    </location>
</feature>
<feature type="region of interest" description="Disordered" evidence="10">
    <location>
        <begin position="1962"/>
        <end position="1982"/>
    </location>
</feature>
<evidence type="ECO:0000256" key="7">
    <source>
        <dbReference type="ARBA" id="ARBA00022840"/>
    </source>
</evidence>
<dbReference type="OMA" id="PFATWSE"/>
<dbReference type="InterPro" id="IPR003593">
    <property type="entry name" value="AAA+_ATPase"/>
</dbReference>
<dbReference type="InParanoid" id="G4ZNE8"/>
<dbReference type="RefSeq" id="XP_009529833.1">
    <property type="nucleotide sequence ID" value="XM_009531538.1"/>
</dbReference>
<feature type="compositionally biased region" description="Polar residues" evidence="10">
    <location>
        <begin position="1967"/>
        <end position="1982"/>
    </location>
</feature>
<dbReference type="InterPro" id="IPR027417">
    <property type="entry name" value="P-loop_NTPase"/>
</dbReference>
<feature type="transmembrane region" description="Helical" evidence="11">
    <location>
        <begin position="512"/>
        <end position="530"/>
    </location>
</feature>
<accession>G4ZNE8</accession>
<evidence type="ECO:0000256" key="11">
    <source>
        <dbReference type="SAM" id="Phobius"/>
    </source>
</evidence>
<feature type="transmembrane region" description="Helical" evidence="11">
    <location>
        <begin position="1294"/>
        <end position="1319"/>
    </location>
</feature>
<comment type="similarity">
    <text evidence="2">Belongs to the ABC transporter superfamily. ABCA family.</text>
</comment>
<dbReference type="SUPFAM" id="SSF52540">
    <property type="entry name" value="P-loop containing nucleoside triphosphate hydrolases"/>
    <property type="match status" value="2"/>
</dbReference>
<proteinExistence type="inferred from homology"/>
<feature type="transmembrane region" description="Helical" evidence="11">
    <location>
        <begin position="478"/>
        <end position="500"/>
    </location>
</feature>
<gene>
    <name evidence="13" type="ORF">PHYSODRAFT_505814</name>
</gene>
<feature type="transmembrane region" description="Helical" evidence="11">
    <location>
        <begin position="1421"/>
        <end position="1444"/>
    </location>
</feature>
<dbReference type="GO" id="GO:0005319">
    <property type="term" value="F:lipid transporter activity"/>
    <property type="evidence" value="ECO:0007669"/>
    <property type="project" value="TreeGrafter"/>
</dbReference>
<dbReference type="PANTHER" id="PTHR19229:SF36">
    <property type="entry name" value="ATP-BINDING CASSETTE SUB-FAMILY A MEMBER 2"/>
    <property type="match status" value="1"/>
</dbReference>
<dbReference type="GO" id="GO:0016887">
    <property type="term" value="F:ATP hydrolysis activity"/>
    <property type="evidence" value="ECO:0007669"/>
    <property type="project" value="InterPro"/>
</dbReference>
<feature type="transmembrane region" description="Helical" evidence="11">
    <location>
        <begin position="1387"/>
        <end position="1409"/>
    </location>
</feature>
<feature type="domain" description="ABC transporter" evidence="12">
    <location>
        <begin position="1562"/>
        <end position="1795"/>
    </location>
</feature>
<keyword evidence="8 11" id="KW-1133">Transmembrane helix</keyword>
<name>G4ZNE8_PHYSP</name>
<dbReference type="GO" id="GO:0016020">
    <property type="term" value="C:membrane"/>
    <property type="evidence" value="ECO:0007669"/>
    <property type="project" value="UniProtKB-SubCell"/>
</dbReference>
<dbReference type="GO" id="GO:0005524">
    <property type="term" value="F:ATP binding"/>
    <property type="evidence" value="ECO:0007669"/>
    <property type="project" value="UniProtKB-KW"/>
</dbReference>
<evidence type="ECO:0000256" key="2">
    <source>
        <dbReference type="ARBA" id="ARBA00008869"/>
    </source>
</evidence>
<dbReference type="Proteomes" id="UP000002640">
    <property type="component" value="Unassembled WGS sequence"/>
</dbReference>
<dbReference type="SMR" id="G4ZNE8"/>
<evidence type="ECO:0000256" key="4">
    <source>
        <dbReference type="ARBA" id="ARBA00022692"/>
    </source>
</evidence>
<dbReference type="PROSITE" id="PS00211">
    <property type="entry name" value="ABC_TRANSPORTER_1"/>
    <property type="match status" value="2"/>
</dbReference>
<evidence type="ECO:0000256" key="5">
    <source>
        <dbReference type="ARBA" id="ARBA00022737"/>
    </source>
</evidence>
<keyword evidence="6" id="KW-0547">Nucleotide-binding</keyword>
<dbReference type="CDD" id="cd03263">
    <property type="entry name" value="ABC_subfamily_A"/>
    <property type="match status" value="2"/>
</dbReference>
<feature type="transmembrane region" description="Helical" evidence="11">
    <location>
        <begin position="1340"/>
        <end position="1367"/>
    </location>
</feature>
<dbReference type="GeneID" id="20658535"/>
<evidence type="ECO:0000256" key="8">
    <source>
        <dbReference type="ARBA" id="ARBA00022989"/>
    </source>
</evidence>
<evidence type="ECO:0000256" key="6">
    <source>
        <dbReference type="ARBA" id="ARBA00022741"/>
    </source>
</evidence>
<evidence type="ECO:0000313" key="14">
    <source>
        <dbReference type="Proteomes" id="UP000002640"/>
    </source>
</evidence>
<dbReference type="FunFam" id="3.40.50.300:FF:000335">
    <property type="entry name" value="ATP binding cassette subfamily A member 5"/>
    <property type="match status" value="1"/>
</dbReference>
<dbReference type="Gene3D" id="3.40.50.300">
    <property type="entry name" value="P-loop containing nucleotide triphosphate hydrolases"/>
    <property type="match status" value="2"/>
</dbReference>
<dbReference type="KEGG" id="psoj:PHYSODRAFT_505814"/>
<feature type="transmembrane region" description="Helical" evidence="11">
    <location>
        <begin position="542"/>
        <end position="559"/>
    </location>
</feature>
<feature type="transmembrane region" description="Helical" evidence="11">
    <location>
        <begin position="1501"/>
        <end position="1521"/>
    </location>
</feature>
<keyword evidence="7" id="KW-0067">ATP-binding</keyword>
<protein>
    <recommendedName>
        <fullName evidence="12">ABC transporter domain-containing protein</fullName>
    </recommendedName>
</protein>
<keyword evidence="14" id="KW-1185">Reference proteome</keyword>
<dbReference type="PANTHER" id="PTHR19229">
    <property type="entry name" value="ATP-BINDING CASSETTE TRANSPORTER SUBFAMILY A ABCA"/>
    <property type="match status" value="1"/>
</dbReference>
<evidence type="ECO:0000313" key="13">
    <source>
        <dbReference type="EMBL" id="EGZ16084.1"/>
    </source>
</evidence>
<dbReference type="PROSITE" id="PS50893">
    <property type="entry name" value="ABC_TRANSPORTER_2"/>
    <property type="match status" value="2"/>
</dbReference>
<evidence type="ECO:0000256" key="1">
    <source>
        <dbReference type="ARBA" id="ARBA00004141"/>
    </source>
</evidence>
<evidence type="ECO:0000256" key="3">
    <source>
        <dbReference type="ARBA" id="ARBA00022448"/>
    </source>
</evidence>